<dbReference type="OrthoDB" id="5600252at2759"/>
<dbReference type="SUPFAM" id="SSF52540">
    <property type="entry name" value="P-loop containing nucleoside triphosphate hydrolases"/>
    <property type="match status" value="1"/>
</dbReference>
<evidence type="ECO:0000259" key="6">
    <source>
        <dbReference type="PROSITE" id="PS51192"/>
    </source>
</evidence>
<dbReference type="Gene3D" id="1.20.120.1080">
    <property type="match status" value="1"/>
</dbReference>
<feature type="region of interest" description="Disordered" evidence="5">
    <location>
        <begin position="563"/>
        <end position="582"/>
    </location>
</feature>
<feature type="compositionally biased region" description="Basic and acidic residues" evidence="5">
    <location>
        <begin position="1037"/>
        <end position="1047"/>
    </location>
</feature>
<feature type="compositionally biased region" description="Low complexity" evidence="5">
    <location>
        <begin position="1551"/>
        <end position="1564"/>
    </location>
</feature>
<dbReference type="InterPro" id="IPR007502">
    <property type="entry name" value="Helicase-assoc_dom"/>
</dbReference>
<sequence>MPGTDGSPQAEERGATGEAHSSGPGEASSHNSVDDLLRRIAREVRARQARSDDNSRRGTSEDSHGGDRRRHVNNSGSSQRQLHQKREHRHPSHEDSTRTSRWGKTSESGASAQSRGAGVGMREASVRTTAEVSAAEANPFVEHMWEDASCRQVLQAMFFAQDSAIPAGSTEEYKELEEFVPKFLVRREKAKAAAAAKAKFTPKDGASTPPAAAFPSTRDPPQDSSVFESSAATAAGPSAPKPLPPALSALPTSFHKRYLVNFTVLSPEQQRAAQEAQQQREVEEDGMRNGRRGRRGRLRDVSAASYDPGKAALRELARRGVLEREEVKAMLMPGPMADFRGSVLQAFIDFRMRRSLAKVVKIRRDRASLPIAAFQNAIVRAVASNPCVLVAGDTGCGKSTQVPQYLLQAGYGRVACTQPRRISAMGLCRRVSYETLHEHGSEVAYQVRFDSSRRRSSRILFLTEGLLLRQIASDPNLSSYSVVIVDEVHERHAGCDFLLGLLRAVLRRRPDLKVVLMSATINPELFSRFFDGAPLIRVPGRMHPVEVRYVPTAADNDIQEVVSKHDGEGQRKLRSRGGGGGEGKRVMFDARPYVKLLESIDTTTPRDERGDLLVFLSGMSDMLAVTEGVREYVEAKSPRRWVVLMLHSSLSVEEQDKARDFLGLVFDASPLGTRKMILATNIAETSVTIDGVRFVCDSGKAKEMSWDPASGVRSLQEFWVSRASAEQRKGRAGRTGPGVCFRLYARSTFDRLPPFAEPEIRRCPLEGLVLQMKSLGLDDPRYFPYLSPPPPENLRAALESLALLGATDAASAVSVPAAAADEAATAAAAITEGAVAVGSDPRGGAGLGAPHAERLPAAPESNAEPRRREEGTTATTTPPTFDDATARAPLTPLGRVLSALPVDPSVGKMLALGALFGESEHVLTLAAALSTQTPFDARAAAAASGANPVAEFASSHGDPFTVMNAYDEWIRVKAARKESSRRWCKRHGLQEQRLYEITKLRRQFEDLLGSAGLIWLGAAAQRARQARAARGGAGGRPSKEKLRELKMRREGRKRKVLQVDGGGDAAGNAGEGGSGGEDVEEARRDLRGEVGEGEVDGEAGLDLSSLEFYMAQDVDQLAESSGRRLARRDVAIIKAILCQGLYPQFAVADAGNAGRASNEQQYVTRPSGGLFMSPSSVLACQDFGIAATAGGTANGIHSSSSRGAAANAGRGDGLLCYGQLMETQRPFVSSVTPLPALQALLLFSARVDTSEDASLILFDHWLLVEMRGRDPALNGQKLLVVACGLRARLGALLSEALVEAERRKGTGGGGGRGFPGGGVRDQSATATTGDSRRGTRGQEGDDLMLQDLPPLLLMARRAWVDGGRLGGGGGGGGEGRRPERECERGDAAEVDWAQEAEALAVDLAEFMLQSIGYDVKSVSPRHVEALLVDTLRLRDPAEVRRVLGEYPGLPGEDQQNKKPCPAEEQEEIRGSKGLFGLETGVLERLKGGARVTPFLRHGSVRRQDSSGKAPHGLAAGGMKKWWRCPRCHVSQVVDLKAIHEHFKVCLVDPAPGSSSASGGTVATDASDKGHQEAAPPGKKKRRMVGTSVKGTLRK</sequence>
<evidence type="ECO:0000256" key="3">
    <source>
        <dbReference type="ARBA" id="ARBA00022806"/>
    </source>
</evidence>
<feature type="compositionally biased region" description="Gly residues" evidence="5">
    <location>
        <begin position="1060"/>
        <end position="1076"/>
    </location>
</feature>
<accession>D8LEZ4</accession>
<dbReference type="InterPro" id="IPR042035">
    <property type="entry name" value="DEAH_win-hel_dom"/>
</dbReference>
<feature type="region of interest" description="Disordered" evidence="5">
    <location>
        <begin position="270"/>
        <end position="302"/>
    </location>
</feature>
<feature type="region of interest" description="Disordered" evidence="5">
    <location>
        <begin position="1053"/>
        <end position="1080"/>
    </location>
</feature>
<dbReference type="Pfam" id="PF00271">
    <property type="entry name" value="Helicase_C"/>
    <property type="match status" value="1"/>
</dbReference>
<dbReference type="InterPro" id="IPR011545">
    <property type="entry name" value="DEAD/DEAH_box_helicase_dom"/>
</dbReference>
<feature type="domain" description="Helicase ATP-binding" evidence="6">
    <location>
        <begin position="379"/>
        <end position="539"/>
    </location>
</feature>
<dbReference type="Proteomes" id="UP000002630">
    <property type="component" value="Linkage Group LG11"/>
</dbReference>
<gene>
    <name evidence="8" type="ORF">Esi_0014_0154</name>
</gene>
<protein>
    <submittedName>
        <fullName evidence="8">Uncharacterized protein</fullName>
    </submittedName>
</protein>
<dbReference type="InterPro" id="IPR001650">
    <property type="entry name" value="Helicase_C-like"/>
</dbReference>
<feature type="region of interest" description="Disordered" evidence="5">
    <location>
        <begin position="841"/>
        <end position="885"/>
    </location>
</feature>
<feature type="compositionally biased region" description="Basic and acidic residues" evidence="5">
    <location>
        <begin position="278"/>
        <end position="288"/>
    </location>
</feature>
<feature type="region of interest" description="Disordered" evidence="5">
    <location>
        <begin position="1303"/>
        <end position="1343"/>
    </location>
</feature>
<dbReference type="PROSITE" id="PS00690">
    <property type="entry name" value="DEAH_ATP_HELICASE"/>
    <property type="match status" value="1"/>
</dbReference>
<feature type="compositionally biased region" description="Basic and acidic residues" evidence="5">
    <location>
        <begin position="32"/>
        <end position="66"/>
    </location>
</feature>
<dbReference type="SMART" id="SM00487">
    <property type="entry name" value="DEXDc"/>
    <property type="match status" value="1"/>
</dbReference>
<dbReference type="InterPro" id="IPR002464">
    <property type="entry name" value="DNA/RNA_helicase_DEAH_CS"/>
</dbReference>
<dbReference type="Gene3D" id="1.10.10.2130">
    <property type="entry name" value="DEAH helicase family, winged-helix domain"/>
    <property type="match status" value="1"/>
</dbReference>
<dbReference type="SMART" id="SM00490">
    <property type="entry name" value="HELICc"/>
    <property type="match status" value="1"/>
</dbReference>
<evidence type="ECO:0000256" key="4">
    <source>
        <dbReference type="ARBA" id="ARBA00022840"/>
    </source>
</evidence>
<keyword evidence="9" id="KW-1185">Reference proteome</keyword>
<feature type="region of interest" description="Disordered" evidence="5">
    <location>
        <begin position="1551"/>
        <end position="1594"/>
    </location>
</feature>
<dbReference type="eggNOG" id="KOG0922">
    <property type="taxonomic scope" value="Eukaryota"/>
</dbReference>
<organism evidence="8 9">
    <name type="scientific">Ectocarpus siliculosus</name>
    <name type="common">Brown alga</name>
    <name type="synonym">Conferva siliculosa</name>
    <dbReference type="NCBI Taxonomy" id="2880"/>
    <lineage>
        <taxon>Eukaryota</taxon>
        <taxon>Sar</taxon>
        <taxon>Stramenopiles</taxon>
        <taxon>Ochrophyta</taxon>
        <taxon>PX clade</taxon>
        <taxon>Phaeophyceae</taxon>
        <taxon>Ectocarpales</taxon>
        <taxon>Ectocarpaceae</taxon>
        <taxon>Ectocarpus</taxon>
    </lineage>
</organism>
<feature type="compositionally biased region" description="Low complexity" evidence="5">
    <location>
        <begin position="206"/>
        <end position="217"/>
    </location>
</feature>
<name>D8LEZ4_ECTSI</name>
<keyword evidence="4" id="KW-0067">ATP-binding</keyword>
<dbReference type="Pfam" id="PF21010">
    <property type="entry name" value="HA2_C"/>
    <property type="match status" value="1"/>
</dbReference>
<dbReference type="Pfam" id="PF00270">
    <property type="entry name" value="DEAD"/>
    <property type="match status" value="1"/>
</dbReference>
<dbReference type="InParanoid" id="D8LEZ4"/>
<keyword evidence="1" id="KW-0547">Nucleotide-binding</keyword>
<reference evidence="8 9" key="1">
    <citation type="journal article" date="2010" name="Nature">
        <title>The Ectocarpus genome and the independent evolution of multicellularity in brown algae.</title>
        <authorList>
            <person name="Cock J.M."/>
            <person name="Sterck L."/>
            <person name="Rouze P."/>
            <person name="Scornet D."/>
            <person name="Allen A.E."/>
            <person name="Amoutzias G."/>
            <person name="Anthouard V."/>
            <person name="Artiguenave F."/>
            <person name="Aury J.M."/>
            <person name="Badger J.H."/>
            <person name="Beszteri B."/>
            <person name="Billiau K."/>
            <person name="Bonnet E."/>
            <person name="Bothwell J.H."/>
            <person name="Bowler C."/>
            <person name="Boyen C."/>
            <person name="Brownlee C."/>
            <person name="Carrano C.J."/>
            <person name="Charrier B."/>
            <person name="Cho G.Y."/>
            <person name="Coelho S.M."/>
            <person name="Collen J."/>
            <person name="Corre E."/>
            <person name="Da Silva C."/>
            <person name="Delage L."/>
            <person name="Delaroque N."/>
            <person name="Dittami S.M."/>
            <person name="Doulbeau S."/>
            <person name="Elias M."/>
            <person name="Farnham G."/>
            <person name="Gachon C.M."/>
            <person name="Gschloessl B."/>
            <person name="Heesch S."/>
            <person name="Jabbari K."/>
            <person name="Jubin C."/>
            <person name="Kawai H."/>
            <person name="Kimura K."/>
            <person name="Kloareg B."/>
            <person name="Kupper F.C."/>
            <person name="Lang D."/>
            <person name="Le Bail A."/>
            <person name="Leblanc C."/>
            <person name="Lerouge P."/>
            <person name="Lohr M."/>
            <person name="Lopez P.J."/>
            <person name="Martens C."/>
            <person name="Maumus F."/>
            <person name="Michel G."/>
            <person name="Miranda-Saavedra D."/>
            <person name="Morales J."/>
            <person name="Moreau H."/>
            <person name="Motomura T."/>
            <person name="Nagasato C."/>
            <person name="Napoli C.A."/>
            <person name="Nelson D.R."/>
            <person name="Nyvall-Collen P."/>
            <person name="Peters A.F."/>
            <person name="Pommier C."/>
            <person name="Potin P."/>
            <person name="Poulain J."/>
            <person name="Quesneville H."/>
            <person name="Read B."/>
            <person name="Rensing S.A."/>
            <person name="Ritter A."/>
            <person name="Rousvoal S."/>
            <person name="Samanta M."/>
            <person name="Samson G."/>
            <person name="Schroeder D.C."/>
            <person name="Segurens B."/>
            <person name="Strittmatter M."/>
            <person name="Tonon T."/>
            <person name="Tregear J.W."/>
            <person name="Valentin K."/>
            <person name="von Dassow P."/>
            <person name="Yamagishi T."/>
            <person name="Van de Peer Y."/>
            <person name="Wincker P."/>
        </authorList>
    </citation>
    <scope>NUCLEOTIDE SEQUENCE [LARGE SCALE GENOMIC DNA]</scope>
    <source>
        <strain evidence="9">Ec32 / CCAP1310/4</strain>
    </source>
</reference>
<dbReference type="GO" id="GO:0003723">
    <property type="term" value="F:RNA binding"/>
    <property type="evidence" value="ECO:0007669"/>
    <property type="project" value="TreeGrafter"/>
</dbReference>
<dbReference type="Gene3D" id="3.40.50.300">
    <property type="entry name" value="P-loop containing nucleotide triphosphate hydrolases"/>
    <property type="match status" value="2"/>
</dbReference>
<dbReference type="InterPro" id="IPR014001">
    <property type="entry name" value="Helicase_ATP-bd"/>
</dbReference>
<evidence type="ECO:0000313" key="8">
    <source>
        <dbReference type="EMBL" id="CBN79814.1"/>
    </source>
</evidence>
<dbReference type="PROSITE" id="PS51192">
    <property type="entry name" value="HELICASE_ATP_BIND_1"/>
    <property type="match status" value="1"/>
</dbReference>
<proteinExistence type="predicted"/>
<keyword evidence="2" id="KW-0378">Hydrolase</keyword>
<dbReference type="GO" id="GO:0004386">
    <property type="term" value="F:helicase activity"/>
    <property type="evidence" value="ECO:0007669"/>
    <property type="project" value="UniProtKB-KW"/>
</dbReference>
<dbReference type="STRING" id="2880.D8LEZ4"/>
<evidence type="ECO:0000256" key="1">
    <source>
        <dbReference type="ARBA" id="ARBA00022741"/>
    </source>
</evidence>
<dbReference type="EMBL" id="FN649736">
    <property type="protein sequence ID" value="CBN79814.1"/>
    <property type="molecule type" value="Genomic_DNA"/>
</dbReference>
<dbReference type="InterPro" id="IPR027417">
    <property type="entry name" value="P-loop_NTPase"/>
</dbReference>
<dbReference type="Pfam" id="PF07717">
    <property type="entry name" value="OB_NTP_bind"/>
    <property type="match status" value="1"/>
</dbReference>
<feature type="compositionally biased region" description="Low complexity" evidence="5">
    <location>
        <begin position="872"/>
        <end position="885"/>
    </location>
</feature>
<dbReference type="GO" id="GO:0016787">
    <property type="term" value="F:hydrolase activity"/>
    <property type="evidence" value="ECO:0007669"/>
    <property type="project" value="UniProtKB-KW"/>
</dbReference>
<feature type="region of interest" description="Disordered" evidence="5">
    <location>
        <begin position="1"/>
        <end position="124"/>
    </location>
</feature>
<feature type="compositionally biased region" description="Basic and acidic residues" evidence="5">
    <location>
        <begin position="1330"/>
        <end position="1339"/>
    </location>
</feature>
<dbReference type="SMART" id="SM00847">
    <property type="entry name" value="HA2"/>
    <property type="match status" value="1"/>
</dbReference>
<dbReference type="CDD" id="cd18791">
    <property type="entry name" value="SF2_C_RHA"/>
    <property type="match status" value="1"/>
</dbReference>
<dbReference type="FunFam" id="3.40.50.300:FF:000725">
    <property type="entry name" value="probable ATP-dependent RNA helicase DHX34"/>
    <property type="match status" value="1"/>
</dbReference>
<evidence type="ECO:0000259" key="7">
    <source>
        <dbReference type="PROSITE" id="PS51194"/>
    </source>
</evidence>
<feature type="domain" description="Helicase C-terminal" evidence="7">
    <location>
        <begin position="595"/>
        <end position="776"/>
    </location>
</feature>
<dbReference type="GO" id="GO:0005524">
    <property type="term" value="F:ATP binding"/>
    <property type="evidence" value="ECO:0007669"/>
    <property type="project" value="UniProtKB-KW"/>
</dbReference>
<dbReference type="InterPro" id="IPR011709">
    <property type="entry name" value="DEAD-box_helicase_OB_fold"/>
</dbReference>
<dbReference type="PANTHER" id="PTHR18934">
    <property type="entry name" value="ATP-DEPENDENT RNA HELICASE"/>
    <property type="match status" value="1"/>
</dbReference>
<dbReference type="PROSITE" id="PS51194">
    <property type="entry name" value="HELICASE_CTER"/>
    <property type="match status" value="1"/>
</dbReference>
<evidence type="ECO:0000313" key="9">
    <source>
        <dbReference type="Proteomes" id="UP000002630"/>
    </source>
</evidence>
<feature type="compositionally biased region" description="Polar residues" evidence="5">
    <location>
        <begin position="99"/>
        <end position="114"/>
    </location>
</feature>
<dbReference type="PANTHER" id="PTHR18934:SF221">
    <property type="entry name" value="ATP-DEPENDENT RNA HELICASE DHX34-RELATED"/>
    <property type="match status" value="1"/>
</dbReference>
<evidence type="ECO:0000256" key="2">
    <source>
        <dbReference type="ARBA" id="ARBA00022801"/>
    </source>
</evidence>
<feature type="region of interest" description="Disordered" evidence="5">
    <location>
        <begin position="196"/>
        <end position="247"/>
    </location>
</feature>
<feature type="compositionally biased region" description="Low complexity" evidence="5">
    <location>
        <begin position="229"/>
        <end position="238"/>
    </location>
</feature>
<feature type="compositionally biased region" description="Basic residues" evidence="5">
    <location>
        <begin position="82"/>
        <end position="91"/>
    </location>
</feature>
<feature type="region of interest" description="Disordered" evidence="5">
    <location>
        <begin position="1028"/>
        <end position="1047"/>
    </location>
</feature>
<evidence type="ECO:0000256" key="5">
    <source>
        <dbReference type="SAM" id="MobiDB-lite"/>
    </source>
</evidence>
<dbReference type="EMBL" id="FN648000">
    <property type="protein sequence ID" value="CBN79814.1"/>
    <property type="molecule type" value="Genomic_DNA"/>
</dbReference>
<feature type="compositionally biased region" description="Gly residues" evidence="5">
    <location>
        <begin position="1306"/>
        <end position="1319"/>
    </location>
</feature>
<keyword evidence="3" id="KW-0347">Helicase</keyword>